<protein>
    <recommendedName>
        <fullName evidence="3">Reverse transcriptase domain-containing protein</fullName>
    </recommendedName>
</protein>
<keyword evidence="2" id="KW-0732">Signal</keyword>
<dbReference type="InterPro" id="IPR005135">
    <property type="entry name" value="Endo/exonuclease/phosphatase"/>
</dbReference>
<feature type="domain" description="Reverse transcriptase" evidence="3">
    <location>
        <begin position="1262"/>
        <end position="1529"/>
    </location>
</feature>
<reference evidence="4 5" key="1">
    <citation type="submission" date="2023-08" db="EMBL/GenBank/DDBJ databases">
        <title>A Necator americanus chromosomal reference genome.</title>
        <authorList>
            <person name="Ilik V."/>
            <person name="Petrzelkova K.J."/>
            <person name="Pardy F."/>
            <person name="Fuh T."/>
            <person name="Niatou-Singa F.S."/>
            <person name="Gouil Q."/>
            <person name="Baker L."/>
            <person name="Ritchie M.E."/>
            <person name="Jex A.R."/>
            <person name="Gazzola D."/>
            <person name="Li H."/>
            <person name="Toshio Fujiwara R."/>
            <person name="Zhan B."/>
            <person name="Aroian R.V."/>
            <person name="Pafco B."/>
            <person name="Schwarz E.M."/>
        </authorList>
    </citation>
    <scope>NUCLEOTIDE SEQUENCE [LARGE SCALE GENOMIC DNA]</scope>
    <source>
        <strain evidence="4 5">Aroian</strain>
        <tissue evidence="4">Whole animal</tissue>
    </source>
</reference>
<organism evidence="4 5">
    <name type="scientific">Necator americanus</name>
    <name type="common">Human hookworm</name>
    <dbReference type="NCBI Taxonomy" id="51031"/>
    <lineage>
        <taxon>Eukaryota</taxon>
        <taxon>Metazoa</taxon>
        <taxon>Ecdysozoa</taxon>
        <taxon>Nematoda</taxon>
        <taxon>Chromadorea</taxon>
        <taxon>Rhabditida</taxon>
        <taxon>Rhabditina</taxon>
        <taxon>Rhabditomorpha</taxon>
        <taxon>Strongyloidea</taxon>
        <taxon>Ancylostomatidae</taxon>
        <taxon>Bunostominae</taxon>
        <taxon>Necator</taxon>
    </lineage>
</organism>
<dbReference type="InterPro" id="IPR000477">
    <property type="entry name" value="RT_dom"/>
</dbReference>
<feature type="chain" id="PRO_5045672534" description="Reverse transcriptase domain-containing protein" evidence="2">
    <location>
        <begin position="17"/>
        <end position="1731"/>
    </location>
</feature>
<feature type="region of interest" description="Disordered" evidence="1">
    <location>
        <begin position="204"/>
        <end position="244"/>
    </location>
</feature>
<feature type="compositionally biased region" description="Pro residues" evidence="1">
    <location>
        <begin position="360"/>
        <end position="370"/>
    </location>
</feature>
<feature type="compositionally biased region" description="Low complexity" evidence="1">
    <location>
        <begin position="372"/>
        <end position="401"/>
    </location>
</feature>
<feature type="region of interest" description="Disordered" evidence="1">
    <location>
        <begin position="322"/>
        <end position="345"/>
    </location>
</feature>
<dbReference type="Proteomes" id="UP001303046">
    <property type="component" value="Unassembled WGS sequence"/>
</dbReference>
<comment type="caution">
    <text evidence="4">The sequence shown here is derived from an EMBL/GenBank/DDBJ whole genome shotgun (WGS) entry which is preliminary data.</text>
</comment>
<evidence type="ECO:0000259" key="3">
    <source>
        <dbReference type="PROSITE" id="PS50878"/>
    </source>
</evidence>
<dbReference type="PANTHER" id="PTHR47027">
    <property type="entry name" value="REVERSE TRANSCRIPTASE DOMAIN-CONTAINING PROTEIN"/>
    <property type="match status" value="1"/>
</dbReference>
<feature type="compositionally biased region" description="Low complexity" evidence="1">
    <location>
        <begin position="538"/>
        <end position="551"/>
    </location>
</feature>
<name>A0ABR1E418_NECAM</name>
<dbReference type="InterPro" id="IPR043502">
    <property type="entry name" value="DNA/RNA_pol_sf"/>
</dbReference>
<dbReference type="Pfam" id="PF03372">
    <property type="entry name" value="Exo_endo_phos"/>
    <property type="match status" value="1"/>
</dbReference>
<dbReference type="PANTHER" id="PTHR47027:SF20">
    <property type="entry name" value="REVERSE TRANSCRIPTASE-LIKE PROTEIN WITH RNA-DIRECTED DNA POLYMERASE DOMAIN"/>
    <property type="match status" value="1"/>
</dbReference>
<feature type="compositionally biased region" description="Gly residues" evidence="1">
    <location>
        <begin position="494"/>
        <end position="537"/>
    </location>
</feature>
<dbReference type="InterPro" id="IPR036691">
    <property type="entry name" value="Endo/exonu/phosph_ase_sf"/>
</dbReference>
<dbReference type="CDD" id="cd09076">
    <property type="entry name" value="L1-EN"/>
    <property type="match status" value="1"/>
</dbReference>
<feature type="compositionally biased region" description="Basic and acidic residues" evidence="1">
    <location>
        <begin position="212"/>
        <end position="223"/>
    </location>
</feature>
<evidence type="ECO:0000256" key="2">
    <source>
        <dbReference type="SAM" id="SignalP"/>
    </source>
</evidence>
<evidence type="ECO:0000313" key="4">
    <source>
        <dbReference type="EMBL" id="KAK6757449.1"/>
    </source>
</evidence>
<dbReference type="Pfam" id="PF00078">
    <property type="entry name" value="RVT_1"/>
    <property type="match status" value="1"/>
</dbReference>
<dbReference type="Gene3D" id="3.60.10.10">
    <property type="entry name" value="Endonuclease/exonuclease/phosphatase"/>
    <property type="match status" value="1"/>
</dbReference>
<dbReference type="CDD" id="cd01650">
    <property type="entry name" value="RT_nLTR_like"/>
    <property type="match status" value="1"/>
</dbReference>
<evidence type="ECO:0000256" key="1">
    <source>
        <dbReference type="SAM" id="MobiDB-lite"/>
    </source>
</evidence>
<dbReference type="Gene3D" id="3.30.70.270">
    <property type="match status" value="1"/>
</dbReference>
<keyword evidence="5" id="KW-1185">Reference proteome</keyword>
<feature type="region of interest" description="Disordered" evidence="1">
    <location>
        <begin position="359"/>
        <end position="419"/>
    </location>
</feature>
<accession>A0ABR1E418</accession>
<dbReference type="InterPro" id="IPR043128">
    <property type="entry name" value="Rev_trsase/Diguanyl_cyclase"/>
</dbReference>
<sequence>MLISALLLALAASVASTDFKVKPVRLQGDAPYSHRRLYGIRRLKVIRPLVAPMGEVARTAMVRRHQSIDETPYTFPPYVPRAQVPPRIIPASHPEASTTTVITYTIAAATTPPIPPPRSIQDFDEARRKRIEARWKRLGINLKAIQYPIHRAGREKSSELEGLISGVKPSPQPKFIEESMEEEKQLQALPSKKDEIRVAATPNTRKSVPLPTDDKDIQVEPPRRPRIHGPILGTFPSSKDEDIQESGYGISTGAASRRPVASSGWSKTVILPSAALPPRFASPVATPTPNSDYHSRTTPVFKSYKFAQKLSQRPRLRIRRPGEKAISENSIQEDPNLTPFQNSARNRFGYGNHIGVAGPIPYPRTAPPVPLTETSTTSSTTTTTETTTTTTTEAPTSSADASEGDAGDSGAGFGFGPSELPPELANVGFGIGGNGINFNVPAQEKPSSPAPENKHQRPKQRKQPNPEIFKEGEPLVIPQNSGLRPVAPPKEFLDGGGFGPGSGSIGGGGFGGGSGGGGFGGGSGGAPGGGGFGGGGSSPNAGSGLSAGSAPETPPDLFTGDSALTPSRGPTGDGYGPPIFPGGAVPPPVPAVGLGGAAAGKSPYGAAVMEPTENPPTTVKPSALLNVLNKADQGINQAITHFEQGSPLETAAIDILEVALGSQKLDSQAKLLGHVDRAIGLDNLQRIQRWANTAGAMDVFKEEVGRRPVVKAKLAVAWLLSLGKSLFATPAYSLPQYPAHWALPSQTSGGMATGERRSNLRLLRTSLILDQGDTRTTRHGDCLRLCTYNARTVSTDADLHALLGAAERIKFHVIALQETKCRRSDVRQMNDGTLVIRGEKVPSRNVGGVGFVVHPSVVHLVDSHEILSPRLAILRLRPLRQKSISIINCYSPTSAADDSELDAFYEELEEVVHNEKSFYKFVVGDFNAKLGKATEEEYRIGRFGLGDRNENGNRLAGLLSAARLFHGNSLFMKKDHRRWTWESPNGATRAEIDHILTNRRWCLLDVSVVPSFCSGSDHRLLRAKIRLSHTMEKNMCYRQRRRKEVVYDDCVLEDSLSQGDWHIEEDPNVDYEMLLRGLRACAERASKSRTTNLDRISKTTKELLGRRRALRLDPNASHIERLVANTSCRKALQEDLLKYRQKKILEAAQRRTSLKKCRRDLREYNIPLATLLSEDGTRTSSRREMEIITERFYSNLFRSSTPVSSPIIPTGEAPPRILPSEVRVAIKSMKPGTAPGPDFISADFLRAGGHPLHVILAAHMTSYLQKERIPDQWKTSRTVLIHKKGDGEDLRNYRPICLLSVLYKVFTKIILTRISRTLDEAQPQEQAGFRQGFSCLDHIQTVSRVIEVCREYRLPLVLTFVDYEKAFDSVETNAILSALVDQGVDASYVRTLANCYERCTTRIQLFHRPLTIPIGKGVRQGDTISPKLFTAALQWIMKSLSWEERGIRVDGRFLSNLRFADDIVLFSSSTNEAETMLNELNEAGKRIGLRINRKKTQFMKNAHCEDGGVQLEGSQIVETPSYVYLGRSMNMENDLKEELNRRMRAAWAAFAAVREATDQLTDHDLRAHLFDSTVLPALCYAAETWADTAATSRKLLTTHRALERCLLKFNRRTQHLAGLRSSELRGMSRLRDPAEYVSKAKHRWAGHIMRRIDDRWTKRTLEWIPRDAKRPRGRPPTRWGDVFAARMDQLRAQLDTAQGPRHRHSRSLRTSWMTMARERNEWKRCWGPHVE</sequence>
<dbReference type="SUPFAM" id="SSF56219">
    <property type="entry name" value="DNase I-like"/>
    <property type="match status" value="1"/>
</dbReference>
<dbReference type="EMBL" id="JAVFWL010000005">
    <property type="protein sequence ID" value="KAK6757449.1"/>
    <property type="molecule type" value="Genomic_DNA"/>
</dbReference>
<dbReference type="SUPFAM" id="SSF56672">
    <property type="entry name" value="DNA/RNA polymerases"/>
    <property type="match status" value="1"/>
</dbReference>
<evidence type="ECO:0000313" key="5">
    <source>
        <dbReference type="Proteomes" id="UP001303046"/>
    </source>
</evidence>
<feature type="region of interest" description="Disordered" evidence="1">
    <location>
        <begin position="437"/>
        <end position="582"/>
    </location>
</feature>
<feature type="signal peptide" evidence="2">
    <location>
        <begin position="1"/>
        <end position="16"/>
    </location>
</feature>
<dbReference type="PROSITE" id="PS50878">
    <property type="entry name" value="RT_POL"/>
    <property type="match status" value="1"/>
</dbReference>
<feature type="compositionally biased region" description="Polar residues" evidence="1">
    <location>
        <begin position="327"/>
        <end position="345"/>
    </location>
</feature>
<gene>
    <name evidence="4" type="primary">Necator_chrV.g20127</name>
    <name evidence="4" type="ORF">RB195_015335</name>
</gene>
<proteinExistence type="predicted"/>